<dbReference type="PANTHER" id="PTHR31170:SF24">
    <property type="match status" value="1"/>
</dbReference>
<keyword evidence="2" id="KW-1185">Reference proteome</keyword>
<dbReference type="Proteomes" id="UP000008311">
    <property type="component" value="Unassembled WGS sequence"/>
</dbReference>
<dbReference type="STRING" id="3988.B9RD25"/>
<dbReference type="PANTHER" id="PTHR31170">
    <property type="entry name" value="BNAC04G53230D PROTEIN"/>
    <property type="match status" value="1"/>
</dbReference>
<dbReference type="EMBL" id="EQ973775">
    <property type="protein sequence ID" value="EEF50283.1"/>
    <property type="molecule type" value="Genomic_DNA"/>
</dbReference>
<sequence length="376" mass="43589">MGKNVSASSYTQSEHQCQDPVIDIPENLEVALRPEICIYKVLSAIRKINEAVYNPQVISIGPIHHGKPEFKDMEKQKLIYLKEFCRRVEGRTEKEVISDLSRIINECDGEIRHCYAETFTICSSEFVKMILLDAVFIIELFLRNYNGSEYENDFIIGQPSLKKVVYLDLALLENQLPYFILEKLYDSIIGKFQEKGSVGFHMLLCFFYELPPRNENLIYLRNKKVKHFPDWARYLLLNVSLLESTPSDSVKLVYNATKLSRAGVKFQVVEDSCSMLDLKFENGVLKMPVFEVYYDLECLMRNLMAFEQCHYPFLTYFYNYFVLMDHLINTAEDVELLVEAGIIVNWLGSNQVVADLINRLCQGLDENTSCYTGRQP</sequence>
<organism evidence="1 2">
    <name type="scientific">Ricinus communis</name>
    <name type="common">Castor bean</name>
    <dbReference type="NCBI Taxonomy" id="3988"/>
    <lineage>
        <taxon>Eukaryota</taxon>
        <taxon>Viridiplantae</taxon>
        <taxon>Streptophyta</taxon>
        <taxon>Embryophyta</taxon>
        <taxon>Tracheophyta</taxon>
        <taxon>Spermatophyta</taxon>
        <taxon>Magnoliopsida</taxon>
        <taxon>eudicotyledons</taxon>
        <taxon>Gunneridae</taxon>
        <taxon>Pentapetalae</taxon>
        <taxon>rosids</taxon>
        <taxon>fabids</taxon>
        <taxon>Malpighiales</taxon>
        <taxon>Euphorbiaceae</taxon>
        <taxon>Acalyphoideae</taxon>
        <taxon>Acalypheae</taxon>
        <taxon>Ricinus</taxon>
    </lineage>
</organism>
<dbReference type="Pfam" id="PF03140">
    <property type="entry name" value="DUF247"/>
    <property type="match status" value="1"/>
</dbReference>
<dbReference type="InterPro" id="IPR004158">
    <property type="entry name" value="DUF247_pln"/>
</dbReference>
<dbReference type="InParanoid" id="B9RD25"/>
<gene>
    <name evidence="1" type="ORF">RCOM_1609080</name>
</gene>
<name>B9RD25_RICCO</name>
<reference evidence="2" key="1">
    <citation type="journal article" date="2010" name="Nat. Biotechnol.">
        <title>Draft genome sequence of the oilseed species Ricinus communis.</title>
        <authorList>
            <person name="Chan A.P."/>
            <person name="Crabtree J."/>
            <person name="Zhao Q."/>
            <person name="Lorenzi H."/>
            <person name="Orvis J."/>
            <person name="Puiu D."/>
            <person name="Melake-Berhan A."/>
            <person name="Jones K.M."/>
            <person name="Redman J."/>
            <person name="Chen G."/>
            <person name="Cahoon E.B."/>
            <person name="Gedil M."/>
            <person name="Stanke M."/>
            <person name="Haas B.J."/>
            <person name="Wortman J.R."/>
            <person name="Fraser-Liggett C.M."/>
            <person name="Ravel J."/>
            <person name="Rabinowicz P.D."/>
        </authorList>
    </citation>
    <scope>NUCLEOTIDE SEQUENCE [LARGE SCALE GENOMIC DNA]</scope>
    <source>
        <strain evidence="2">cv. Hale</strain>
    </source>
</reference>
<proteinExistence type="predicted"/>
<evidence type="ECO:0000313" key="2">
    <source>
        <dbReference type="Proteomes" id="UP000008311"/>
    </source>
</evidence>
<accession>B9RD25</accession>
<evidence type="ECO:0000313" key="1">
    <source>
        <dbReference type="EMBL" id="EEF50283.1"/>
    </source>
</evidence>
<protein>
    <submittedName>
        <fullName evidence="1">Uncharacterized protein</fullName>
    </submittedName>
</protein>
<dbReference type="AlphaFoldDB" id="B9RD25"/>